<dbReference type="InterPro" id="IPR001650">
    <property type="entry name" value="Helicase_C-like"/>
</dbReference>
<dbReference type="GO" id="GO:0004386">
    <property type="term" value="F:helicase activity"/>
    <property type="evidence" value="ECO:0007669"/>
    <property type="project" value="UniProtKB-KW"/>
</dbReference>
<dbReference type="EMBL" id="CP004121">
    <property type="protein sequence ID" value="AGF59433.1"/>
    <property type="molecule type" value="Genomic_DNA"/>
</dbReference>
<dbReference type="InterPro" id="IPR027417">
    <property type="entry name" value="P-loop_NTPase"/>
</dbReference>
<dbReference type="PROSITE" id="PS51194">
    <property type="entry name" value="HELICASE_CTER"/>
    <property type="match status" value="1"/>
</dbReference>
<dbReference type="InterPro" id="IPR050742">
    <property type="entry name" value="Helicase_Restrict-Modif_Enz"/>
</dbReference>
<organism evidence="3 4">
    <name type="scientific">Clostridium saccharoperbutylacetonicum N1-4(HMT)</name>
    <dbReference type="NCBI Taxonomy" id="931276"/>
    <lineage>
        <taxon>Bacteria</taxon>
        <taxon>Bacillati</taxon>
        <taxon>Bacillota</taxon>
        <taxon>Clostridia</taxon>
        <taxon>Eubacteriales</taxon>
        <taxon>Clostridiaceae</taxon>
        <taxon>Clostridium</taxon>
    </lineage>
</organism>
<dbReference type="InterPro" id="IPR006935">
    <property type="entry name" value="Helicase/UvrB_N"/>
</dbReference>
<dbReference type="GO" id="GO:0005524">
    <property type="term" value="F:ATP binding"/>
    <property type="evidence" value="ECO:0007669"/>
    <property type="project" value="InterPro"/>
</dbReference>
<reference evidence="3 4" key="1">
    <citation type="submission" date="2013-02" db="EMBL/GenBank/DDBJ databases">
        <title>Genome sequence of Clostridium saccharoperbutylacetonicum N1-4(HMT).</title>
        <authorList>
            <person name="Poehlein A."/>
            <person name="Daniel R."/>
        </authorList>
    </citation>
    <scope>NUCLEOTIDE SEQUENCE [LARGE SCALE GENOMIC DNA]</scope>
    <source>
        <strain evidence="4">N1-4(HMT)</strain>
    </source>
</reference>
<accession>M1MTI7</accession>
<feature type="domain" description="Helicase C-terminal" evidence="2">
    <location>
        <begin position="271"/>
        <end position="449"/>
    </location>
</feature>
<evidence type="ECO:0000313" key="4">
    <source>
        <dbReference type="Proteomes" id="UP000011728"/>
    </source>
</evidence>
<dbReference type="eggNOG" id="COG1061">
    <property type="taxonomic scope" value="Bacteria"/>
</dbReference>
<dbReference type="PATRIC" id="fig|931276.5.peg.5754"/>
<feature type="domain" description="Helicase ATP-binding" evidence="1">
    <location>
        <begin position="35"/>
        <end position="207"/>
    </location>
</feature>
<dbReference type="AlphaFoldDB" id="M1MTI7"/>
<dbReference type="GO" id="GO:0003677">
    <property type="term" value="F:DNA binding"/>
    <property type="evidence" value="ECO:0007669"/>
    <property type="project" value="InterPro"/>
</dbReference>
<keyword evidence="4" id="KW-1185">Reference proteome</keyword>
<protein>
    <submittedName>
        <fullName evidence="3">DNA or RNA helicase of superfamily II</fullName>
    </submittedName>
</protein>
<dbReference type="InterPro" id="IPR014001">
    <property type="entry name" value="Helicase_ATP-bd"/>
</dbReference>
<dbReference type="Pfam" id="PF04851">
    <property type="entry name" value="ResIII"/>
    <property type="match status" value="1"/>
</dbReference>
<dbReference type="Proteomes" id="UP000011728">
    <property type="component" value="Chromosome"/>
</dbReference>
<evidence type="ECO:0000259" key="1">
    <source>
        <dbReference type="PROSITE" id="PS51192"/>
    </source>
</evidence>
<dbReference type="RefSeq" id="WP_015395740.1">
    <property type="nucleotide sequence ID" value="NC_020291.1"/>
</dbReference>
<dbReference type="PROSITE" id="PS51192">
    <property type="entry name" value="HELICASE_ATP_BIND_1"/>
    <property type="match status" value="1"/>
</dbReference>
<dbReference type="GO" id="GO:0005829">
    <property type="term" value="C:cytosol"/>
    <property type="evidence" value="ECO:0007669"/>
    <property type="project" value="TreeGrafter"/>
</dbReference>
<dbReference type="OrthoDB" id="9802848at2"/>
<keyword evidence="3" id="KW-0547">Nucleotide-binding</keyword>
<dbReference type="Pfam" id="PF00271">
    <property type="entry name" value="Helicase_C"/>
    <property type="match status" value="1"/>
</dbReference>
<name>M1MTI7_9CLOT</name>
<keyword evidence="3" id="KW-0347">Helicase</keyword>
<dbReference type="GO" id="GO:0016787">
    <property type="term" value="F:hydrolase activity"/>
    <property type="evidence" value="ECO:0007669"/>
    <property type="project" value="InterPro"/>
</dbReference>
<dbReference type="SUPFAM" id="SSF52540">
    <property type="entry name" value="P-loop containing nucleoside triphosphate hydrolases"/>
    <property type="match status" value="1"/>
</dbReference>
<evidence type="ECO:0000313" key="3">
    <source>
        <dbReference type="EMBL" id="AGF59433.1"/>
    </source>
</evidence>
<sequence length="629" mass="72733">MGVEDYFVVSEPNIDTNEELREPQIIAYYRVYEHFNIRRKESHAILILPTGVGKTGLMGILPYGISKGRVLIITPQLMIKDEVVDSLNPDNPNNFWLKRKVFKDIDNLPALSEYEGTKTSREVLDLSNMVVLNIQKLQGRLDSSPLNFLPNNYFDMIIIDEAHHSTANSWVETIQHFSSAKVVKLTATPLRSDNKEIAGELVYRYKLSQAMANNYVKSLRNNSYIPEKLYLTVGEDTSKKYTVEELLEQGIKDEDYVSRSVAYSIECSKKVVEESIKLLEEKLKDNNPIPHKIIAVACGIEHAKQIKKLYEEYEYEATIIHSKLSNEEIEKAKSDINNNRVKVVINVAMLGEGYDHPYLSVAAIFRPFRNSLPYEQFVGRILRRINDDNATRASDNIGDIISHKHLGLEDMWQKYKIEVEESEIIKKIREEDELQETIERTSSNKDEVDEVDIGIASEDGQGATTRVDFVDTEIIRRNREEEKIREEKIKGIQEILKVERERAIQILNTTEGINNNIKRPDQYFSRKRKDIDSRIKEDIVPSIIAKNSIDKNGVELKNCRLFTNKYRWISNRIKNNGGMLAVYFETYLKNTMGIPKSEWKLSDYDIANEKLDEVVEYVEKVIESFMNLR</sequence>
<dbReference type="SMART" id="SM00487">
    <property type="entry name" value="DEXDc"/>
    <property type="match status" value="1"/>
</dbReference>
<gene>
    <name evidence="3" type="ORF">Cspa_c57080</name>
</gene>
<dbReference type="PANTHER" id="PTHR47396">
    <property type="entry name" value="TYPE I RESTRICTION ENZYME ECOKI R PROTEIN"/>
    <property type="match status" value="1"/>
</dbReference>
<dbReference type="Gene3D" id="3.40.50.300">
    <property type="entry name" value="P-loop containing nucleotide triphosphate hydrolases"/>
    <property type="match status" value="2"/>
</dbReference>
<dbReference type="HOGENOM" id="CLU_019933_0_0_9"/>
<proteinExistence type="predicted"/>
<evidence type="ECO:0000259" key="2">
    <source>
        <dbReference type="PROSITE" id="PS51194"/>
    </source>
</evidence>
<keyword evidence="3" id="KW-0067">ATP-binding</keyword>
<dbReference type="PANTHER" id="PTHR47396:SF1">
    <property type="entry name" value="ATP-DEPENDENT HELICASE IRC3-RELATED"/>
    <property type="match status" value="1"/>
</dbReference>
<keyword evidence="3" id="KW-0378">Hydrolase</keyword>
<dbReference type="KEGG" id="csr:Cspa_c57080"/>
<dbReference type="SMART" id="SM00490">
    <property type="entry name" value="HELICc"/>
    <property type="match status" value="1"/>
</dbReference>